<dbReference type="InterPro" id="IPR006976">
    <property type="entry name" value="VanZ-like"/>
</dbReference>
<feature type="transmembrane region" description="Helical" evidence="1">
    <location>
        <begin position="346"/>
        <end position="362"/>
    </location>
</feature>
<dbReference type="Proteomes" id="UP000504844">
    <property type="component" value="Chromosome"/>
</dbReference>
<feature type="transmembrane region" description="Helical" evidence="1">
    <location>
        <begin position="240"/>
        <end position="259"/>
    </location>
</feature>
<dbReference type="RefSeq" id="WP_173533150.1">
    <property type="nucleotide sequence ID" value="NZ_CP054143.1"/>
</dbReference>
<evidence type="ECO:0000313" key="4">
    <source>
        <dbReference type="Proteomes" id="UP000504844"/>
    </source>
</evidence>
<feature type="transmembrane region" description="Helical" evidence="1">
    <location>
        <begin position="91"/>
        <end position="111"/>
    </location>
</feature>
<organism evidence="3 4">
    <name type="scientific">Deefgea piscis</name>
    <dbReference type="NCBI Taxonomy" id="2739061"/>
    <lineage>
        <taxon>Bacteria</taxon>
        <taxon>Pseudomonadati</taxon>
        <taxon>Pseudomonadota</taxon>
        <taxon>Betaproteobacteria</taxon>
        <taxon>Neisseriales</taxon>
        <taxon>Chitinibacteraceae</taxon>
        <taxon>Deefgea</taxon>
    </lineage>
</organism>
<feature type="transmembrane region" description="Helical" evidence="1">
    <location>
        <begin position="59"/>
        <end position="84"/>
    </location>
</feature>
<dbReference type="NCBIfam" id="NF037970">
    <property type="entry name" value="vanZ_1"/>
    <property type="match status" value="1"/>
</dbReference>
<feature type="domain" description="VanZ-like" evidence="2">
    <location>
        <begin position="34"/>
        <end position="135"/>
    </location>
</feature>
<dbReference type="PANTHER" id="PTHR28008:SF1">
    <property type="entry name" value="DOMAIN PROTEIN, PUTATIVE (AFU_ORTHOLOGUE AFUA_3G10980)-RELATED"/>
    <property type="match status" value="1"/>
</dbReference>
<evidence type="ECO:0000259" key="2">
    <source>
        <dbReference type="Pfam" id="PF04892"/>
    </source>
</evidence>
<dbReference type="PANTHER" id="PTHR28008">
    <property type="entry name" value="DOMAIN PROTEIN, PUTATIVE (AFU_ORTHOLOGUE AFUA_3G10980)-RELATED"/>
    <property type="match status" value="1"/>
</dbReference>
<feature type="transmembrane region" description="Helical" evidence="1">
    <location>
        <begin position="216"/>
        <end position="233"/>
    </location>
</feature>
<evidence type="ECO:0000313" key="3">
    <source>
        <dbReference type="EMBL" id="QKJ66646.1"/>
    </source>
</evidence>
<keyword evidence="1" id="KW-0472">Membrane</keyword>
<feature type="transmembrane region" description="Helical" evidence="1">
    <location>
        <begin position="294"/>
        <end position="313"/>
    </location>
</feature>
<dbReference type="AlphaFoldDB" id="A0A6M8ST93"/>
<evidence type="ECO:0000256" key="1">
    <source>
        <dbReference type="SAM" id="Phobius"/>
    </source>
</evidence>
<name>A0A6M8ST93_9NEIS</name>
<dbReference type="KEGG" id="dee:HQN60_07975"/>
<keyword evidence="4" id="KW-1185">Reference proteome</keyword>
<accession>A0A6M8ST93</accession>
<sequence>MSSISSIRYLAKKTKPTMVSPFLFAVSLLLILIVSLYPFSGWRFTGEPITAFYTYPLPYYFTVFDNAINILAYIPLGLSAVLILRRYRLAFLYATCICLLVSMSIEFVQQFLPSRVASNMDMISNVLGGGIGAIAGVVLSHRYFLQYWLHFRHDYLAPSAVVEWGFIWLALWFVTQFDPSLPFLGVVVMPQGLPQPFVSPIQSPALFLRLLEGGGMMLHLLAVALFVSLLVRYHRYAPRAIASVLMCALLVKMGFAGMLLQPEQFFAWINLNIALGGIVGVVLLAFFLRLNRRLRAWAGFFALCLINIITYLWPLSPNSSNNLDGYKWSYGHLQHFNGMSSAIGDIWPIGAMLFLFYFMLFLPEDNE</sequence>
<feature type="transmembrane region" description="Helical" evidence="1">
    <location>
        <begin position="21"/>
        <end position="39"/>
    </location>
</feature>
<keyword evidence="1" id="KW-0812">Transmembrane</keyword>
<proteinExistence type="predicted"/>
<gene>
    <name evidence="3" type="ORF">HQN60_07975</name>
</gene>
<feature type="transmembrane region" description="Helical" evidence="1">
    <location>
        <begin position="123"/>
        <end position="143"/>
    </location>
</feature>
<keyword evidence="1" id="KW-1133">Transmembrane helix</keyword>
<reference evidence="3 4" key="1">
    <citation type="submission" date="2020-05" db="EMBL/GenBank/DDBJ databases">
        <title>Complete genome sequence of Deefgea sp. D17.</title>
        <authorList>
            <person name="Bae J.-W."/>
            <person name="Han J.E."/>
        </authorList>
    </citation>
    <scope>NUCLEOTIDE SEQUENCE [LARGE SCALE GENOMIC DNA]</scope>
    <source>
        <strain evidence="3 4">D17</strain>
    </source>
</reference>
<dbReference type="EMBL" id="CP054143">
    <property type="protein sequence ID" value="QKJ66646.1"/>
    <property type="molecule type" value="Genomic_DNA"/>
</dbReference>
<feature type="transmembrane region" description="Helical" evidence="1">
    <location>
        <begin position="265"/>
        <end position="287"/>
    </location>
</feature>
<protein>
    <submittedName>
        <fullName evidence="3">VanZ family protein</fullName>
    </submittedName>
</protein>
<dbReference type="Pfam" id="PF04892">
    <property type="entry name" value="VanZ"/>
    <property type="match status" value="1"/>
</dbReference>